<reference evidence="2 3" key="1">
    <citation type="submission" date="2018-02" db="EMBL/GenBank/DDBJ databases">
        <title>Comparative genomes isolates from brazilian mangrove.</title>
        <authorList>
            <person name="Araujo J.E."/>
            <person name="Taketani R.G."/>
            <person name="Silva M.C.P."/>
            <person name="Loureco M.V."/>
            <person name="Andreote F.D."/>
        </authorList>
    </citation>
    <scope>NUCLEOTIDE SEQUENCE [LARGE SCALE GENOMIC DNA]</scope>
    <source>
        <strain evidence="2 3">Nap-Phe MGV</strain>
    </source>
</reference>
<dbReference type="RefSeq" id="WP_105337577.1">
    <property type="nucleotide sequence ID" value="NZ_PUHZ01000022.1"/>
</dbReference>
<gene>
    <name evidence="2" type="ORF">C5Y93_21795</name>
</gene>
<accession>A0A2S8GH80</accession>
<sequence>MRPTTNRNYLVYCPVKGRQCRGDFFGEDRLYDIAVNDWTGNGDGWDAAEYVFTTTGHKWPCAKQNLPEINKKYEYYAFFDYDIAISTSDMNRLFQIGESLRLDLFQAALCPNSKSAYRHLFARDGSLARSTAFVEIMMPVFSQFALDLCFESFGESESGYGLDFYWPRLLEGKNIGVIDAVIASHEGPFESHNWKLANGLSPLQELEAFVQSHQFDFHSPPTPIYAPRDSSLRPLGNSSVGSIE</sequence>
<evidence type="ECO:0008006" key="4">
    <source>
        <dbReference type="Google" id="ProtNLM"/>
    </source>
</evidence>
<dbReference type="AlphaFoldDB" id="A0A2S8GH80"/>
<feature type="region of interest" description="Disordered" evidence="1">
    <location>
        <begin position="224"/>
        <end position="244"/>
    </location>
</feature>
<evidence type="ECO:0000256" key="1">
    <source>
        <dbReference type="SAM" id="MobiDB-lite"/>
    </source>
</evidence>
<comment type="caution">
    <text evidence="2">The sequence shown here is derived from an EMBL/GenBank/DDBJ whole genome shotgun (WGS) entry which is preliminary data.</text>
</comment>
<dbReference type="Proteomes" id="UP000237819">
    <property type="component" value="Unassembled WGS sequence"/>
</dbReference>
<proteinExistence type="predicted"/>
<name>A0A2S8GH80_9BACT</name>
<organism evidence="2 3">
    <name type="scientific">Blastopirellula marina</name>
    <dbReference type="NCBI Taxonomy" id="124"/>
    <lineage>
        <taxon>Bacteria</taxon>
        <taxon>Pseudomonadati</taxon>
        <taxon>Planctomycetota</taxon>
        <taxon>Planctomycetia</taxon>
        <taxon>Pirellulales</taxon>
        <taxon>Pirellulaceae</taxon>
        <taxon>Blastopirellula</taxon>
    </lineage>
</organism>
<evidence type="ECO:0000313" key="2">
    <source>
        <dbReference type="EMBL" id="PQO43822.1"/>
    </source>
</evidence>
<protein>
    <recommendedName>
        <fullName evidence="4">DUF707 domain-containing protein</fullName>
    </recommendedName>
</protein>
<dbReference type="EMBL" id="PUHZ01000022">
    <property type="protein sequence ID" value="PQO43822.1"/>
    <property type="molecule type" value="Genomic_DNA"/>
</dbReference>
<evidence type="ECO:0000313" key="3">
    <source>
        <dbReference type="Proteomes" id="UP000237819"/>
    </source>
</evidence>
<dbReference type="OrthoDB" id="2938920at2"/>